<proteinExistence type="predicted"/>
<evidence type="ECO:0000259" key="5">
    <source>
        <dbReference type="PROSITE" id="PS50118"/>
    </source>
</evidence>
<dbReference type="InterPro" id="IPR009071">
    <property type="entry name" value="HMG_box_dom"/>
</dbReference>
<dbReference type="SMART" id="SM00398">
    <property type="entry name" value="HMG"/>
    <property type="match status" value="1"/>
</dbReference>
<dbReference type="InterPro" id="IPR051356">
    <property type="entry name" value="SOX/SOX-like_TF"/>
</dbReference>
<dbReference type="InterPro" id="IPR036910">
    <property type="entry name" value="HMG_box_dom_sf"/>
</dbReference>
<feature type="compositionally biased region" description="Low complexity" evidence="4">
    <location>
        <begin position="164"/>
        <end position="176"/>
    </location>
</feature>
<protein>
    <recommendedName>
        <fullName evidence="5">HMG box domain-containing protein</fullName>
    </recommendedName>
</protein>
<reference evidence="6" key="1">
    <citation type="submission" date="2022-06" db="EMBL/GenBank/DDBJ databases">
        <authorList>
            <person name="Berger JAMES D."/>
            <person name="Berger JAMES D."/>
        </authorList>
    </citation>
    <scope>NUCLEOTIDE SEQUENCE [LARGE SCALE GENOMIC DNA]</scope>
</reference>
<dbReference type="WBParaSite" id="TREG1_15560.1">
    <property type="protein sequence ID" value="TREG1_15560.1"/>
    <property type="gene ID" value="TREG1_15560"/>
</dbReference>
<dbReference type="Proteomes" id="UP000050795">
    <property type="component" value="Unassembled WGS sequence"/>
</dbReference>
<feature type="region of interest" description="Disordered" evidence="4">
    <location>
        <begin position="866"/>
        <end position="895"/>
    </location>
</feature>
<dbReference type="PANTHER" id="PTHR45789:SF2">
    <property type="entry name" value="FI18025P1"/>
    <property type="match status" value="1"/>
</dbReference>
<dbReference type="PANTHER" id="PTHR45789">
    <property type="entry name" value="FI18025P1"/>
    <property type="match status" value="1"/>
</dbReference>
<dbReference type="GO" id="GO:0000978">
    <property type="term" value="F:RNA polymerase II cis-regulatory region sequence-specific DNA binding"/>
    <property type="evidence" value="ECO:0007669"/>
    <property type="project" value="TreeGrafter"/>
</dbReference>
<feature type="region of interest" description="Disordered" evidence="4">
    <location>
        <begin position="375"/>
        <end position="396"/>
    </location>
</feature>
<feature type="DNA-binding region" description="HMG box" evidence="3">
    <location>
        <begin position="66"/>
        <end position="134"/>
    </location>
</feature>
<accession>A0AA85JE07</accession>
<feature type="compositionally biased region" description="Low complexity" evidence="4">
    <location>
        <begin position="873"/>
        <end position="886"/>
    </location>
</feature>
<reference evidence="7" key="2">
    <citation type="submission" date="2023-11" db="UniProtKB">
        <authorList>
            <consortium name="WormBaseParasite"/>
        </authorList>
    </citation>
    <scope>IDENTIFICATION</scope>
</reference>
<dbReference type="Pfam" id="PF00505">
    <property type="entry name" value="HMG_box"/>
    <property type="match status" value="1"/>
</dbReference>
<dbReference type="SUPFAM" id="SSF47095">
    <property type="entry name" value="HMG-box"/>
    <property type="match status" value="1"/>
</dbReference>
<keyword evidence="6" id="KW-1185">Reference proteome</keyword>
<dbReference type="Gene3D" id="1.10.30.10">
    <property type="entry name" value="High mobility group box domain"/>
    <property type="match status" value="1"/>
</dbReference>
<name>A0AA85JE07_TRIRE</name>
<evidence type="ECO:0000256" key="3">
    <source>
        <dbReference type="PROSITE-ProRule" id="PRU00267"/>
    </source>
</evidence>
<sequence length="1041" mass="114661">MWMQDCDQCASAKLGGLQVWMQHLTDEHAIPTEWPSDRAAKLTGTNALRPYTTIAESKKKRRKDSIPRPLNSFMLFAQHIRRNVLRVFSDASNSVISQQLGDLWRTVPRSCRNQYDDEANRLVKIHQIEFPNYKYQPKKRQITSTVSSTTEHHSRTPIHHHHNNNNSNNHNNNNINANINVSGINANTQSVMSVTIRDDQTSTTKLVSTSLIKSNNEYSHTQSCSATSKPPCVSRGYSSLNGQTSNSVLRNQVNGILSVGSHRSSGGNLINNFETSPLKQTCNTIYAKLESKPLSINTINSINAGIAASNNNNSQTLSFRPSSHSLSAVLPPLLTLSQHTGDQFQNGICDSAYASGINSSSSSSASSPAVGELISPAKSCSSTSSINKTNKTSPIRRKIHFIPIRPQSQQLPPVVNQPTRQRFLSANNGTSLSSGTGLQMNGFQFKSQSENVIISRMSNDQVRQPQKYSGEEINETILLHDNDLLTTDILTPVYIQLDHEGRGPTEGLMFTLPPGTAIIQTNGDIGRIPFQTNSSHPTTTTSTTRRIYISNGNRIIPTVPKSVQVVQPLKVMNVMHQNSSCTDSVTCSPAVNSEMLSSSPYSCNSSPTSVVSPLSGDVFLPMQQVEVVSSSNIQKRESPCMNIYQFDAQNESDICIEEEIMMDEERMTNFNSQQSDTMTNIISMDECMEGTNESFSSSILPHWSSNLPTSESMEPSLSSSSKMSRIMTSVAATMTPTTTTTTRIKVEDDRQLSPGYMTTARLPPLSVDVMKSVNRNLISSSSLSTTISNHTSCIINENDISDTDFPISTDDNFDSSFDAMMNSIDITTFLPGTFQSNEEHQFNGDYDNDLNRQLQSTSYDLEYSNINEHDAGNDNNSNNNNNTRNNDNTDNHPMKVDEFDDTCQRMTASPFIDEHTSTLYHIKPDIEFSNNHESYTSSNTNATMNGTMTVSSASSLLQSDNDYFPHKQMSNLSKSSFCSQPSSCLLSQASGVPTTASSVRMNSLEEILNSAPQIYSSSLADLDSLDKSSLFVIKPDWSVAA</sequence>
<evidence type="ECO:0000256" key="1">
    <source>
        <dbReference type="ARBA" id="ARBA00023125"/>
    </source>
</evidence>
<evidence type="ECO:0000313" key="7">
    <source>
        <dbReference type="WBParaSite" id="TREG1_15560.1"/>
    </source>
</evidence>
<organism evidence="6 7">
    <name type="scientific">Trichobilharzia regenti</name>
    <name type="common">Nasal bird schistosome</name>
    <dbReference type="NCBI Taxonomy" id="157069"/>
    <lineage>
        <taxon>Eukaryota</taxon>
        <taxon>Metazoa</taxon>
        <taxon>Spiralia</taxon>
        <taxon>Lophotrochozoa</taxon>
        <taxon>Platyhelminthes</taxon>
        <taxon>Trematoda</taxon>
        <taxon>Digenea</taxon>
        <taxon>Strigeidida</taxon>
        <taxon>Schistosomatoidea</taxon>
        <taxon>Schistosomatidae</taxon>
        <taxon>Trichobilharzia</taxon>
    </lineage>
</organism>
<feature type="region of interest" description="Disordered" evidence="4">
    <location>
        <begin position="139"/>
        <end position="176"/>
    </location>
</feature>
<evidence type="ECO:0000313" key="6">
    <source>
        <dbReference type="Proteomes" id="UP000050795"/>
    </source>
</evidence>
<evidence type="ECO:0000256" key="2">
    <source>
        <dbReference type="ARBA" id="ARBA00023242"/>
    </source>
</evidence>
<dbReference type="PROSITE" id="PS50118">
    <property type="entry name" value="HMG_BOX_2"/>
    <property type="match status" value="1"/>
</dbReference>
<keyword evidence="2 3" id="KW-0539">Nucleus</keyword>
<feature type="domain" description="HMG box" evidence="5">
    <location>
        <begin position="66"/>
        <end position="134"/>
    </location>
</feature>
<evidence type="ECO:0000256" key="4">
    <source>
        <dbReference type="SAM" id="MobiDB-lite"/>
    </source>
</evidence>
<dbReference type="GO" id="GO:0005634">
    <property type="term" value="C:nucleus"/>
    <property type="evidence" value="ECO:0007669"/>
    <property type="project" value="UniProtKB-UniRule"/>
</dbReference>
<feature type="compositionally biased region" description="Low complexity" evidence="4">
    <location>
        <begin position="378"/>
        <end position="393"/>
    </location>
</feature>
<keyword evidence="1 3" id="KW-0238">DNA-binding</keyword>
<dbReference type="GO" id="GO:0000981">
    <property type="term" value="F:DNA-binding transcription factor activity, RNA polymerase II-specific"/>
    <property type="evidence" value="ECO:0007669"/>
    <property type="project" value="TreeGrafter"/>
</dbReference>
<dbReference type="AlphaFoldDB" id="A0AA85JE07"/>